<dbReference type="InterPro" id="IPR050201">
    <property type="entry name" value="Bacterial_glucokinase"/>
</dbReference>
<accession>I8T331</accession>
<comment type="similarity">
    <text evidence="3">Belongs to the bacterial glucokinase family.</text>
</comment>
<evidence type="ECO:0000256" key="2">
    <source>
        <dbReference type="ARBA" id="ARBA00022777"/>
    </source>
</evidence>
<dbReference type="PANTHER" id="PTHR47690">
    <property type="entry name" value="GLUCOKINASE"/>
    <property type="match status" value="1"/>
</dbReference>
<protein>
    <recommendedName>
        <fullName evidence="6">Glucokinase</fullName>
    </recommendedName>
</protein>
<dbReference type="InterPro" id="IPR003836">
    <property type="entry name" value="Glucokinase"/>
</dbReference>
<dbReference type="OrthoDB" id="9800595at2"/>
<evidence type="ECO:0000256" key="1">
    <source>
        <dbReference type="ARBA" id="ARBA00022679"/>
    </source>
</evidence>
<dbReference type="AlphaFoldDB" id="I8T331"/>
<evidence type="ECO:0000313" key="4">
    <source>
        <dbReference type="EMBL" id="EIT68345.1"/>
    </source>
</evidence>
<evidence type="ECO:0000313" key="5">
    <source>
        <dbReference type="Proteomes" id="UP000003704"/>
    </source>
</evidence>
<dbReference type="PANTHER" id="PTHR47690:SF1">
    <property type="entry name" value="GLUCOKINASE"/>
    <property type="match status" value="1"/>
</dbReference>
<evidence type="ECO:0000256" key="3">
    <source>
        <dbReference type="RuleBase" id="RU004046"/>
    </source>
</evidence>
<dbReference type="Gene3D" id="3.40.367.20">
    <property type="match status" value="1"/>
</dbReference>
<proteinExistence type="inferred from homology"/>
<keyword evidence="2" id="KW-0418">Kinase</keyword>
<gene>
    <name evidence="4" type="ORF">WQQ_35400</name>
</gene>
<organism evidence="4 5">
    <name type="scientific">Hydrocarboniphaga effusa AP103</name>
    <dbReference type="NCBI Taxonomy" id="1172194"/>
    <lineage>
        <taxon>Bacteria</taxon>
        <taxon>Pseudomonadati</taxon>
        <taxon>Pseudomonadota</taxon>
        <taxon>Gammaproteobacteria</taxon>
        <taxon>Nevskiales</taxon>
        <taxon>Nevskiaceae</taxon>
        <taxon>Hydrocarboniphaga</taxon>
    </lineage>
</organism>
<dbReference type="EMBL" id="AKGD01000003">
    <property type="protein sequence ID" value="EIT68345.1"/>
    <property type="molecule type" value="Genomic_DNA"/>
</dbReference>
<name>I8T331_9GAMM</name>
<dbReference type="RefSeq" id="WP_007186479.1">
    <property type="nucleotide sequence ID" value="NZ_AKGD01000003.1"/>
</dbReference>
<dbReference type="GO" id="GO:0006096">
    <property type="term" value="P:glycolytic process"/>
    <property type="evidence" value="ECO:0007669"/>
    <property type="project" value="InterPro"/>
</dbReference>
<dbReference type="Pfam" id="PF02685">
    <property type="entry name" value="Glucokinase"/>
    <property type="match status" value="1"/>
</dbReference>
<dbReference type="GO" id="GO:0005524">
    <property type="term" value="F:ATP binding"/>
    <property type="evidence" value="ECO:0007669"/>
    <property type="project" value="InterPro"/>
</dbReference>
<dbReference type="GO" id="GO:0005536">
    <property type="term" value="F:D-glucose binding"/>
    <property type="evidence" value="ECO:0007669"/>
    <property type="project" value="InterPro"/>
</dbReference>
<dbReference type="STRING" id="1172194.WQQ_35400"/>
<keyword evidence="1" id="KW-0808">Transferase</keyword>
<reference evidence="4 5" key="1">
    <citation type="journal article" date="2012" name="J. Bacteriol.">
        <title>Genome Sequence of n-Alkane-Degrading Hydrocarboniphaga effusa Strain AP103T (ATCC BAA-332T).</title>
        <authorList>
            <person name="Chang H.K."/>
            <person name="Zylstra G.J."/>
            <person name="Chae J.C."/>
        </authorList>
    </citation>
    <scope>NUCLEOTIDE SEQUENCE [LARGE SCALE GENOMIC DNA]</scope>
    <source>
        <strain evidence="4 5">AP103</strain>
    </source>
</reference>
<sequence length="323" mass="33739">MALDSTRVALVADVGGTELHAALAHLNGDARPHLQALRPLPTPNGRLQPALSEQLHNAGLQSVNACAVAAAGRVVRLPERSVVRMGSAQLTIELDDLSRATGASRVMLVNDLAAVAAALPLLRPDERVAFGIARPERTGVRLVVGVGASFGAAVLTTEGSLLETEAGQLDLAAVSADERQWLNRLAPLGRLSVDGLLSVGGLARLYEICSGLPDESARTIGQRALAGEPAARKAMIVFSTWLGRAVGNLALAYGAWNGVYLVGSVLDELEDALDEPAFRKGMEDKSPMAADIGAVPVFRIHHPNPSLLGLAKLALNPDARLPA</sequence>
<comment type="caution">
    <text evidence="4">The sequence shown here is derived from an EMBL/GenBank/DDBJ whole genome shotgun (WGS) entry which is preliminary data.</text>
</comment>
<dbReference type="GO" id="GO:0004340">
    <property type="term" value="F:glucokinase activity"/>
    <property type="evidence" value="ECO:0007669"/>
    <property type="project" value="InterPro"/>
</dbReference>
<dbReference type="GO" id="GO:0005829">
    <property type="term" value="C:cytosol"/>
    <property type="evidence" value="ECO:0007669"/>
    <property type="project" value="TreeGrafter"/>
</dbReference>
<dbReference type="CDD" id="cd24008">
    <property type="entry name" value="ASKHA_NBD_GLK"/>
    <property type="match status" value="1"/>
</dbReference>
<evidence type="ECO:0008006" key="6">
    <source>
        <dbReference type="Google" id="ProtNLM"/>
    </source>
</evidence>
<dbReference type="SUPFAM" id="SSF53067">
    <property type="entry name" value="Actin-like ATPase domain"/>
    <property type="match status" value="1"/>
</dbReference>
<dbReference type="Proteomes" id="UP000003704">
    <property type="component" value="Unassembled WGS sequence"/>
</dbReference>
<dbReference type="Gene3D" id="3.30.420.40">
    <property type="match status" value="1"/>
</dbReference>
<keyword evidence="5" id="KW-1185">Reference proteome</keyword>
<dbReference type="InterPro" id="IPR043129">
    <property type="entry name" value="ATPase_NBD"/>
</dbReference>